<accession>A0A4Q7J0P7</accession>
<reference evidence="2 3" key="1">
    <citation type="submission" date="2019-02" db="EMBL/GenBank/DDBJ databases">
        <title>Draft genome sequence of Amycolatopsis sp. 8-3EHSu isolated from roots of Suaeda maritima.</title>
        <authorList>
            <person name="Duangmal K."/>
            <person name="Chantavorakit T."/>
        </authorList>
    </citation>
    <scope>NUCLEOTIDE SEQUENCE [LARGE SCALE GENOMIC DNA]</scope>
    <source>
        <strain evidence="2 3">8-3EHSu</strain>
    </source>
</reference>
<dbReference type="Pfam" id="PF01841">
    <property type="entry name" value="Transglut_core"/>
    <property type="match status" value="1"/>
</dbReference>
<sequence length="272" mass="30099">MTGVIDYTSPGPFTGLDGVDPVALEPAAADPVGICRPVRYLFIQPTDARPLGLPAPRFDSNQIRRVDELVRLLLALDPAPLTTAREPDRRVVGTCRHFATLGCALLRRNGITARPRAGFATYFEPGKAVDHWITEYLDGDRWVRVDVEHLGKDLPGRLHDLRPEDFLTGGEAWSAYRRGEVDGSRFGVVGTENWGPAEISGNALRDLAALNKIEPLPWDEWGRMTDAYAGKTGEDYDVLLDEVATVCAEDDPVSVRALYQHEDLRVPESLIR</sequence>
<organism evidence="2 3">
    <name type="scientific">Amycolatopsis suaedae</name>
    <dbReference type="NCBI Taxonomy" id="2510978"/>
    <lineage>
        <taxon>Bacteria</taxon>
        <taxon>Bacillati</taxon>
        <taxon>Actinomycetota</taxon>
        <taxon>Actinomycetes</taxon>
        <taxon>Pseudonocardiales</taxon>
        <taxon>Pseudonocardiaceae</taxon>
        <taxon>Amycolatopsis</taxon>
    </lineage>
</organism>
<dbReference type="Gene3D" id="3.10.620.30">
    <property type="match status" value="1"/>
</dbReference>
<dbReference type="AlphaFoldDB" id="A0A4Q7J0P7"/>
<evidence type="ECO:0000259" key="1">
    <source>
        <dbReference type="Pfam" id="PF01841"/>
    </source>
</evidence>
<dbReference type="EMBL" id="SFCC01000019">
    <property type="protein sequence ID" value="RZQ60142.1"/>
    <property type="molecule type" value="Genomic_DNA"/>
</dbReference>
<comment type="caution">
    <text evidence="2">The sequence shown here is derived from an EMBL/GenBank/DDBJ whole genome shotgun (WGS) entry which is preliminary data.</text>
</comment>
<keyword evidence="3" id="KW-1185">Reference proteome</keyword>
<dbReference type="InterPro" id="IPR038765">
    <property type="entry name" value="Papain-like_cys_pep_sf"/>
</dbReference>
<dbReference type="OrthoDB" id="148799at2"/>
<evidence type="ECO:0000313" key="3">
    <source>
        <dbReference type="Proteomes" id="UP000292003"/>
    </source>
</evidence>
<feature type="domain" description="Transglutaminase-like" evidence="1">
    <location>
        <begin position="92"/>
        <end position="146"/>
    </location>
</feature>
<gene>
    <name evidence="2" type="ORF">EWH70_31065</name>
</gene>
<dbReference type="RefSeq" id="WP_130479128.1">
    <property type="nucleotide sequence ID" value="NZ_SFCC01000019.1"/>
</dbReference>
<name>A0A4Q7J0P7_9PSEU</name>
<protein>
    <submittedName>
        <fullName evidence="2">Transglutaminase domain-containing protein</fullName>
    </submittedName>
</protein>
<evidence type="ECO:0000313" key="2">
    <source>
        <dbReference type="EMBL" id="RZQ60142.1"/>
    </source>
</evidence>
<dbReference type="Proteomes" id="UP000292003">
    <property type="component" value="Unassembled WGS sequence"/>
</dbReference>
<dbReference type="InterPro" id="IPR002931">
    <property type="entry name" value="Transglutaminase-like"/>
</dbReference>
<proteinExistence type="predicted"/>
<dbReference type="SUPFAM" id="SSF54001">
    <property type="entry name" value="Cysteine proteinases"/>
    <property type="match status" value="1"/>
</dbReference>